<dbReference type="SUPFAM" id="SSF55874">
    <property type="entry name" value="ATPase domain of HSP90 chaperone/DNA topoisomerase II/histidine kinase"/>
    <property type="match status" value="1"/>
</dbReference>
<dbReference type="Gene3D" id="1.10.287.130">
    <property type="match status" value="1"/>
</dbReference>
<evidence type="ECO:0000256" key="1">
    <source>
        <dbReference type="ARBA" id="ARBA00000085"/>
    </source>
</evidence>
<keyword evidence="8" id="KW-0812">Transmembrane</keyword>
<dbReference type="PROSITE" id="PS50109">
    <property type="entry name" value="HIS_KIN"/>
    <property type="match status" value="1"/>
</dbReference>
<evidence type="ECO:0000256" key="4">
    <source>
        <dbReference type="ARBA" id="ARBA00022679"/>
    </source>
</evidence>
<comment type="caution">
    <text evidence="10">The sequence shown here is derived from an EMBL/GenBank/DDBJ whole genome shotgun (WGS) entry which is preliminary data.</text>
</comment>
<feature type="compositionally biased region" description="Polar residues" evidence="7">
    <location>
        <begin position="484"/>
        <end position="500"/>
    </location>
</feature>
<proteinExistence type="predicted"/>
<dbReference type="InterPro" id="IPR035965">
    <property type="entry name" value="PAS-like_dom_sf"/>
</dbReference>
<dbReference type="Pfam" id="PF16927">
    <property type="entry name" value="HisKA_7TM"/>
    <property type="match status" value="1"/>
</dbReference>
<evidence type="ECO:0000256" key="5">
    <source>
        <dbReference type="ARBA" id="ARBA00022777"/>
    </source>
</evidence>
<keyword evidence="3" id="KW-0597">Phosphoprotein</keyword>
<feature type="transmembrane region" description="Helical" evidence="8">
    <location>
        <begin position="142"/>
        <end position="165"/>
    </location>
</feature>
<evidence type="ECO:0000259" key="9">
    <source>
        <dbReference type="PROSITE" id="PS50109"/>
    </source>
</evidence>
<dbReference type="SMART" id="SM00388">
    <property type="entry name" value="HisKA"/>
    <property type="match status" value="1"/>
</dbReference>
<keyword evidence="8" id="KW-0472">Membrane</keyword>
<dbReference type="PANTHER" id="PTHR43711:SF1">
    <property type="entry name" value="HISTIDINE KINASE 1"/>
    <property type="match status" value="1"/>
</dbReference>
<dbReference type="EC" id="2.7.13.3" evidence="2"/>
<evidence type="ECO:0000256" key="8">
    <source>
        <dbReference type="SAM" id="Phobius"/>
    </source>
</evidence>
<keyword evidence="4" id="KW-0808">Transferase</keyword>
<organism evidence="10 11">
    <name type="scientific">Salinadaptatus halalkaliphilus</name>
    <dbReference type="NCBI Taxonomy" id="2419781"/>
    <lineage>
        <taxon>Archaea</taxon>
        <taxon>Methanobacteriati</taxon>
        <taxon>Methanobacteriota</taxon>
        <taxon>Stenosarchaea group</taxon>
        <taxon>Halobacteria</taxon>
        <taxon>Halobacteriales</taxon>
        <taxon>Natrialbaceae</taxon>
        <taxon>Salinadaptatus</taxon>
    </lineage>
</organism>
<sequence length="604" mass="64646">MGEFSVIGVAYLVTGFLILAFIYKPFTRRDTPGSTAFAVTVLGCALWPLSLGVGILVGNDSITTLTWSGRLVAPTVLSVGWFLLALRIANGRPPRRWLAGALAGYVAVELLVLATNPIHHVAFDPAVVAGSETLTPDWTRWFWVQAAVNYALMATATALLAVESIRSVGLRRRQSALLSAAVIPTAVANVATLSGFVSATTDLTPAGFVVSAGIMTVALYRAEFLDVVPIARQTALEELPHGVVTLDTDGHVVDYNAIARQYFPGEAGVGATARAFFTGVPDETVRALETGTVGHLQFTVQTGNGERHLDCTSSTVERHGEATGYVVVVRDVTERIRREQQLLEQNETLSEFANIVSHDIQGPLMELRSSATTAVRTGDTTHVEQVLDAADRMDQLVDGLLDLAQTGRRIDDPKAVSLETVARRAWHSVWTTGASLTVDVDCTIEADPDRLQQLLENCVRNSVEHGSTCSQPRADDSVERGSTVGMSWSGQNSDGDRSATATTRLEQFPTDRTEVSVTIRSIPGGFAVDDDGPGVAPDQRDRVFDRGYTSSDDGTGLGLPIVRQIATAHGWSVRIEESPCGGARVAVTGVTFCEVQADSTEASR</sequence>
<dbReference type="InterPro" id="IPR005467">
    <property type="entry name" value="His_kinase_dom"/>
</dbReference>
<keyword evidence="8" id="KW-1133">Transmembrane helix</keyword>
<dbReference type="Gene3D" id="3.30.565.10">
    <property type="entry name" value="Histidine kinase-like ATPase, C-terminal domain"/>
    <property type="match status" value="1"/>
</dbReference>
<dbReference type="SUPFAM" id="SSF47384">
    <property type="entry name" value="Homodimeric domain of signal transducing histidine kinase"/>
    <property type="match status" value="1"/>
</dbReference>
<protein>
    <recommendedName>
        <fullName evidence="2">histidine kinase</fullName>
        <ecNumber evidence="2">2.7.13.3</ecNumber>
    </recommendedName>
</protein>
<dbReference type="SUPFAM" id="SSF55785">
    <property type="entry name" value="PYP-like sensor domain (PAS domain)"/>
    <property type="match status" value="1"/>
</dbReference>
<evidence type="ECO:0000313" key="10">
    <source>
        <dbReference type="EMBL" id="THE64150.1"/>
    </source>
</evidence>
<keyword evidence="5" id="KW-0418">Kinase</keyword>
<feature type="transmembrane region" description="Helical" evidence="8">
    <location>
        <begin position="67"/>
        <end position="86"/>
    </location>
</feature>
<dbReference type="PRINTS" id="PR00344">
    <property type="entry name" value="BCTRLSENSOR"/>
</dbReference>
<accession>A0A4S3TKR0</accession>
<dbReference type="InterPro" id="IPR003661">
    <property type="entry name" value="HisK_dim/P_dom"/>
</dbReference>
<dbReference type="InterPro" id="IPR013656">
    <property type="entry name" value="PAS_4"/>
</dbReference>
<dbReference type="AlphaFoldDB" id="A0A4S3TKR0"/>
<dbReference type="GO" id="GO:0000155">
    <property type="term" value="F:phosphorelay sensor kinase activity"/>
    <property type="evidence" value="ECO:0007669"/>
    <property type="project" value="InterPro"/>
</dbReference>
<dbReference type="PANTHER" id="PTHR43711">
    <property type="entry name" value="TWO-COMPONENT HISTIDINE KINASE"/>
    <property type="match status" value="1"/>
</dbReference>
<comment type="catalytic activity">
    <reaction evidence="1">
        <text>ATP + protein L-histidine = ADP + protein N-phospho-L-histidine.</text>
        <dbReference type="EC" id="2.7.13.3"/>
    </reaction>
</comment>
<feature type="region of interest" description="Disordered" evidence="7">
    <location>
        <begin position="464"/>
        <end position="500"/>
    </location>
</feature>
<evidence type="ECO:0000256" key="7">
    <source>
        <dbReference type="SAM" id="MobiDB-lite"/>
    </source>
</evidence>
<dbReference type="InterPro" id="IPR036097">
    <property type="entry name" value="HisK_dim/P_sf"/>
</dbReference>
<name>A0A4S3TKR0_9EURY</name>
<evidence type="ECO:0000256" key="2">
    <source>
        <dbReference type="ARBA" id="ARBA00012438"/>
    </source>
</evidence>
<keyword evidence="6" id="KW-0902">Two-component regulatory system</keyword>
<feature type="transmembrane region" description="Helical" evidence="8">
    <location>
        <begin position="98"/>
        <end position="122"/>
    </location>
</feature>
<dbReference type="EMBL" id="RBZW01000042">
    <property type="protein sequence ID" value="THE64150.1"/>
    <property type="molecule type" value="Genomic_DNA"/>
</dbReference>
<keyword evidence="11" id="KW-1185">Reference proteome</keyword>
<feature type="transmembrane region" description="Helical" evidence="8">
    <location>
        <begin position="177"/>
        <end position="197"/>
    </location>
</feature>
<evidence type="ECO:0000256" key="3">
    <source>
        <dbReference type="ARBA" id="ARBA00022553"/>
    </source>
</evidence>
<dbReference type="Gene3D" id="3.30.450.20">
    <property type="entry name" value="PAS domain"/>
    <property type="match status" value="1"/>
</dbReference>
<dbReference type="SMART" id="SM00387">
    <property type="entry name" value="HATPase_c"/>
    <property type="match status" value="1"/>
</dbReference>
<dbReference type="InterPro" id="IPR003594">
    <property type="entry name" value="HATPase_dom"/>
</dbReference>
<feature type="transmembrane region" description="Helical" evidence="8">
    <location>
        <begin position="6"/>
        <end position="23"/>
    </location>
</feature>
<dbReference type="Pfam" id="PF00512">
    <property type="entry name" value="HisKA"/>
    <property type="match status" value="1"/>
</dbReference>
<gene>
    <name evidence="10" type="ORF">D8Y22_14665</name>
</gene>
<dbReference type="OrthoDB" id="8127at2157"/>
<dbReference type="RefSeq" id="WP_141465435.1">
    <property type="nucleotide sequence ID" value="NZ_RBZW01000042.1"/>
</dbReference>
<feature type="transmembrane region" description="Helical" evidence="8">
    <location>
        <begin position="35"/>
        <end position="55"/>
    </location>
</feature>
<evidence type="ECO:0000313" key="11">
    <source>
        <dbReference type="Proteomes" id="UP000318864"/>
    </source>
</evidence>
<dbReference type="Proteomes" id="UP000318864">
    <property type="component" value="Unassembled WGS sequence"/>
</dbReference>
<dbReference type="InterPro" id="IPR031621">
    <property type="entry name" value="HisKA_7TM"/>
</dbReference>
<dbReference type="InterPro" id="IPR036890">
    <property type="entry name" value="HATPase_C_sf"/>
</dbReference>
<reference evidence="10 11" key="1">
    <citation type="submission" date="2018-10" db="EMBL/GenBank/DDBJ databases">
        <title>Natronolimnobius sp. XQ-INN 246 isolated from Inner Mongolia Autonomous Region of China.</title>
        <authorList>
            <person name="Xue Q."/>
        </authorList>
    </citation>
    <scope>NUCLEOTIDE SEQUENCE [LARGE SCALE GENOMIC DNA]</scope>
    <source>
        <strain evidence="10 11">XQ-INN 246</strain>
    </source>
</reference>
<feature type="domain" description="Histidine kinase" evidence="9">
    <location>
        <begin position="355"/>
        <end position="588"/>
    </location>
</feature>
<dbReference type="CDD" id="cd00082">
    <property type="entry name" value="HisKA"/>
    <property type="match status" value="1"/>
</dbReference>
<evidence type="ECO:0000256" key="6">
    <source>
        <dbReference type="ARBA" id="ARBA00023012"/>
    </source>
</evidence>
<dbReference type="Pfam" id="PF02518">
    <property type="entry name" value="HATPase_c"/>
    <property type="match status" value="1"/>
</dbReference>
<dbReference type="InterPro" id="IPR004358">
    <property type="entry name" value="Sig_transdc_His_kin-like_C"/>
</dbReference>
<dbReference type="InterPro" id="IPR050736">
    <property type="entry name" value="Sensor_HK_Regulatory"/>
</dbReference>
<dbReference type="Pfam" id="PF08448">
    <property type="entry name" value="PAS_4"/>
    <property type="match status" value="1"/>
</dbReference>